<feature type="transmembrane region" description="Helical" evidence="1">
    <location>
        <begin position="6"/>
        <end position="24"/>
    </location>
</feature>
<reference evidence="2" key="1">
    <citation type="journal article" date="2014" name="Front. Microbiol.">
        <title>High frequency of phylogenetically diverse reductive dehalogenase-homologous genes in deep subseafloor sedimentary metagenomes.</title>
        <authorList>
            <person name="Kawai M."/>
            <person name="Futagami T."/>
            <person name="Toyoda A."/>
            <person name="Takaki Y."/>
            <person name="Nishi S."/>
            <person name="Hori S."/>
            <person name="Arai W."/>
            <person name="Tsubouchi T."/>
            <person name="Morono Y."/>
            <person name="Uchiyama I."/>
            <person name="Ito T."/>
            <person name="Fujiyama A."/>
            <person name="Inagaki F."/>
            <person name="Takami H."/>
        </authorList>
    </citation>
    <scope>NUCLEOTIDE SEQUENCE</scope>
    <source>
        <strain evidence="2">Expedition CK06-06</strain>
    </source>
</reference>
<organism evidence="2">
    <name type="scientific">marine sediment metagenome</name>
    <dbReference type="NCBI Taxonomy" id="412755"/>
    <lineage>
        <taxon>unclassified sequences</taxon>
        <taxon>metagenomes</taxon>
        <taxon>ecological metagenomes</taxon>
    </lineage>
</organism>
<comment type="caution">
    <text evidence="2">The sequence shown here is derived from an EMBL/GenBank/DDBJ whole genome shotgun (WGS) entry which is preliminary data.</text>
</comment>
<sequence length="158" mass="17811">MAIKSGIFAGILALIIAFIAEIPIYPPENLIMSFKIFASENIDFYFWGYILNGGTIITTLIGLIPESFISLCIWLMIFFIGVSSIMASTKKSKFNNSLKLFKINILLSSLILIIFGIIIFFLVLVNIAFFLNVIGFGYYFTIIILILNLFALRSLKKE</sequence>
<evidence type="ECO:0000313" key="2">
    <source>
        <dbReference type="EMBL" id="GAH42495.1"/>
    </source>
</evidence>
<proteinExistence type="predicted"/>
<feature type="transmembrane region" description="Helical" evidence="1">
    <location>
        <begin position="68"/>
        <end position="88"/>
    </location>
</feature>
<feature type="transmembrane region" description="Helical" evidence="1">
    <location>
        <begin position="100"/>
        <end position="123"/>
    </location>
</feature>
<evidence type="ECO:0000256" key="1">
    <source>
        <dbReference type="SAM" id="Phobius"/>
    </source>
</evidence>
<protein>
    <submittedName>
        <fullName evidence="2">Uncharacterized protein</fullName>
    </submittedName>
</protein>
<dbReference type="AlphaFoldDB" id="X1GCH5"/>
<keyword evidence="1" id="KW-0812">Transmembrane</keyword>
<feature type="transmembrane region" description="Helical" evidence="1">
    <location>
        <begin position="44"/>
        <end position="62"/>
    </location>
</feature>
<keyword evidence="1" id="KW-1133">Transmembrane helix</keyword>
<name>X1GCH5_9ZZZZ</name>
<gene>
    <name evidence="2" type="ORF">S03H2_14178</name>
</gene>
<feature type="transmembrane region" description="Helical" evidence="1">
    <location>
        <begin position="129"/>
        <end position="152"/>
    </location>
</feature>
<dbReference type="EMBL" id="BARU01007191">
    <property type="protein sequence ID" value="GAH42495.1"/>
    <property type="molecule type" value="Genomic_DNA"/>
</dbReference>
<accession>X1GCH5</accession>
<keyword evidence="1" id="KW-0472">Membrane</keyword>